<accession>A0A1T4YIH1</accession>
<dbReference type="InterPro" id="IPR045633">
    <property type="entry name" value="DUF6414"/>
</dbReference>
<sequence>MKDILKLAYFDEQAAVDFLEIKESGSSSEIMKVVTEKNKDLGFSAEAGKVFFSFLKFGLSGNMNKKNNSIIETQVTRTIYNKFIELSKEAKEIKKYKHINLKIVKNSATYFRNLMPFIKMIDDTGEFENAKELKGLNHQELDTIFDDARGYYEYLGEIVSDEEEYETVIIRFNINGMRNNYSLYDLTKMNLSIYGIEVGKAENIDLNFMNEMNEMLQEEKTKPKQLSYEEMKSVTLDDNQPTEQNPKSEKYKIIDVIVAGI</sequence>
<evidence type="ECO:0000313" key="1">
    <source>
        <dbReference type="EMBL" id="SKB01338.1"/>
    </source>
</evidence>
<evidence type="ECO:0000313" key="2">
    <source>
        <dbReference type="Proteomes" id="UP000190042"/>
    </source>
</evidence>
<dbReference type="EMBL" id="FUYJ01000005">
    <property type="protein sequence ID" value="SKB01338.1"/>
    <property type="molecule type" value="Genomic_DNA"/>
</dbReference>
<name>A0A1T4YIH1_9BACL</name>
<keyword evidence="2" id="KW-1185">Reference proteome</keyword>
<dbReference type="Pfam" id="PF19952">
    <property type="entry name" value="DUF6414"/>
    <property type="match status" value="1"/>
</dbReference>
<dbReference type="RefSeq" id="WP_078817955.1">
    <property type="nucleotide sequence ID" value="NZ_FUYJ01000005.1"/>
</dbReference>
<dbReference type="AlphaFoldDB" id="A0A1T4YIH1"/>
<protein>
    <submittedName>
        <fullName evidence="1">Uncharacterized protein</fullName>
    </submittedName>
</protein>
<organism evidence="1 2">
    <name type="scientific">Sporosarcina newyorkensis</name>
    <dbReference type="NCBI Taxonomy" id="759851"/>
    <lineage>
        <taxon>Bacteria</taxon>
        <taxon>Bacillati</taxon>
        <taxon>Bacillota</taxon>
        <taxon>Bacilli</taxon>
        <taxon>Bacillales</taxon>
        <taxon>Caryophanaceae</taxon>
        <taxon>Sporosarcina</taxon>
    </lineage>
</organism>
<gene>
    <name evidence="1" type="ORF">SAMN04244570_2687</name>
</gene>
<reference evidence="2" key="1">
    <citation type="submission" date="2017-02" db="EMBL/GenBank/DDBJ databases">
        <authorList>
            <person name="Varghese N."/>
            <person name="Submissions S."/>
        </authorList>
    </citation>
    <scope>NUCLEOTIDE SEQUENCE [LARGE SCALE GENOMIC DNA]</scope>
    <source>
        <strain evidence="2">DSM 23966</strain>
    </source>
</reference>
<dbReference type="Proteomes" id="UP000190042">
    <property type="component" value="Unassembled WGS sequence"/>
</dbReference>
<proteinExistence type="predicted"/>